<dbReference type="CDD" id="cd03425">
    <property type="entry name" value="NUDIX_MutT_NudA_like"/>
    <property type="match status" value="1"/>
</dbReference>
<evidence type="ECO:0000256" key="1">
    <source>
        <dbReference type="ARBA" id="ARBA00001946"/>
    </source>
</evidence>
<dbReference type="PROSITE" id="PS00893">
    <property type="entry name" value="NUDIX_BOX"/>
    <property type="match status" value="1"/>
</dbReference>
<dbReference type="PANTHER" id="PTHR47707:SF1">
    <property type="entry name" value="NUDIX HYDROLASE FAMILY PROTEIN"/>
    <property type="match status" value="1"/>
</dbReference>
<keyword evidence="4" id="KW-0235">DNA replication</keyword>
<dbReference type="InterPro" id="IPR020476">
    <property type="entry name" value="Nudix_hydrolase"/>
</dbReference>
<dbReference type="InterPro" id="IPR000086">
    <property type="entry name" value="NUDIX_hydrolase_dom"/>
</dbReference>
<sequence length="156" mass="16560">MSGETRAGSVVGPGAAAERPLKQIVGAALVDRLQAPTRVLAARRTRPAALAGLWEFAGGKVDPGETCEAALLRELHEELGVTARLGREITGPLEQGWPLAGPAAMRVWFAEAASGEALPREDHDLLRWLPLDRGALAVEWIPADLPIVEALLARVP</sequence>
<keyword evidence="6" id="KW-0227">DNA damage</keyword>
<evidence type="ECO:0000256" key="12">
    <source>
        <dbReference type="RuleBase" id="RU003476"/>
    </source>
</evidence>
<gene>
    <name evidence="14" type="ORF">GCM10022377_11680</name>
</gene>
<evidence type="ECO:0000256" key="10">
    <source>
        <dbReference type="ARBA" id="ARBA00035861"/>
    </source>
</evidence>
<keyword evidence="5" id="KW-0479">Metal-binding</keyword>
<dbReference type="PROSITE" id="PS51462">
    <property type="entry name" value="NUDIX"/>
    <property type="match status" value="1"/>
</dbReference>
<dbReference type="PANTHER" id="PTHR47707">
    <property type="entry name" value="8-OXO-DGTP DIPHOSPHATASE"/>
    <property type="match status" value="1"/>
</dbReference>
<dbReference type="EC" id="3.6.1.55" evidence="11"/>
<evidence type="ECO:0000256" key="8">
    <source>
        <dbReference type="ARBA" id="ARBA00022842"/>
    </source>
</evidence>
<accession>A0ABP7D3I4</accession>
<evidence type="ECO:0000313" key="14">
    <source>
        <dbReference type="EMBL" id="GAA3700202.1"/>
    </source>
</evidence>
<comment type="catalytic activity">
    <reaction evidence="10">
        <text>8-oxo-dGTP + H2O = 8-oxo-dGMP + diphosphate + H(+)</text>
        <dbReference type="Rhea" id="RHEA:31575"/>
        <dbReference type="ChEBI" id="CHEBI:15377"/>
        <dbReference type="ChEBI" id="CHEBI:15378"/>
        <dbReference type="ChEBI" id="CHEBI:33019"/>
        <dbReference type="ChEBI" id="CHEBI:63224"/>
        <dbReference type="ChEBI" id="CHEBI:77896"/>
        <dbReference type="EC" id="3.6.1.55"/>
    </reaction>
</comment>
<evidence type="ECO:0000313" key="15">
    <source>
        <dbReference type="Proteomes" id="UP001501536"/>
    </source>
</evidence>
<evidence type="ECO:0000256" key="7">
    <source>
        <dbReference type="ARBA" id="ARBA00022801"/>
    </source>
</evidence>
<dbReference type="Pfam" id="PF00293">
    <property type="entry name" value="NUDIX"/>
    <property type="match status" value="1"/>
</dbReference>
<comment type="caution">
    <text evidence="14">The sequence shown here is derived from an EMBL/GenBank/DDBJ whole genome shotgun (WGS) entry which is preliminary data.</text>
</comment>
<comment type="cofactor">
    <cofactor evidence="1">
        <name>Mg(2+)</name>
        <dbReference type="ChEBI" id="CHEBI:18420"/>
    </cofactor>
</comment>
<keyword evidence="9" id="KW-0234">DNA repair</keyword>
<evidence type="ECO:0000256" key="9">
    <source>
        <dbReference type="ARBA" id="ARBA00023204"/>
    </source>
</evidence>
<dbReference type="InterPro" id="IPR047127">
    <property type="entry name" value="MutT-like"/>
</dbReference>
<dbReference type="Gene3D" id="3.90.79.10">
    <property type="entry name" value="Nucleoside Triphosphate Pyrophosphohydrolase"/>
    <property type="match status" value="1"/>
</dbReference>
<dbReference type="SUPFAM" id="SSF55811">
    <property type="entry name" value="Nudix"/>
    <property type="match status" value="1"/>
</dbReference>
<dbReference type="InterPro" id="IPR020084">
    <property type="entry name" value="NUDIX_hydrolase_CS"/>
</dbReference>
<dbReference type="PRINTS" id="PR00502">
    <property type="entry name" value="NUDIXFAMILY"/>
</dbReference>
<comment type="similarity">
    <text evidence="2 12">Belongs to the Nudix hydrolase family.</text>
</comment>
<dbReference type="RefSeq" id="WP_425582930.1">
    <property type="nucleotide sequence ID" value="NZ_BAABCJ010000002.1"/>
</dbReference>
<evidence type="ECO:0000256" key="3">
    <source>
        <dbReference type="ARBA" id="ARBA00022457"/>
    </source>
</evidence>
<organism evidence="14 15">
    <name type="scientific">Zhihengliuella alba</name>
    <dbReference type="NCBI Taxonomy" id="547018"/>
    <lineage>
        <taxon>Bacteria</taxon>
        <taxon>Bacillati</taxon>
        <taxon>Actinomycetota</taxon>
        <taxon>Actinomycetes</taxon>
        <taxon>Micrococcales</taxon>
        <taxon>Micrococcaceae</taxon>
        <taxon>Zhihengliuella</taxon>
    </lineage>
</organism>
<name>A0ABP7D3I4_9MICC</name>
<reference evidence="15" key="1">
    <citation type="journal article" date="2019" name="Int. J. Syst. Evol. Microbiol.">
        <title>The Global Catalogue of Microorganisms (GCM) 10K type strain sequencing project: providing services to taxonomists for standard genome sequencing and annotation.</title>
        <authorList>
            <consortium name="The Broad Institute Genomics Platform"/>
            <consortium name="The Broad Institute Genome Sequencing Center for Infectious Disease"/>
            <person name="Wu L."/>
            <person name="Ma J."/>
        </authorList>
    </citation>
    <scope>NUCLEOTIDE SEQUENCE [LARGE SCALE GENOMIC DNA]</scope>
    <source>
        <strain evidence="15">JCM 16961</strain>
    </source>
</reference>
<evidence type="ECO:0000256" key="6">
    <source>
        <dbReference type="ARBA" id="ARBA00022763"/>
    </source>
</evidence>
<evidence type="ECO:0000256" key="5">
    <source>
        <dbReference type="ARBA" id="ARBA00022723"/>
    </source>
</evidence>
<dbReference type="EMBL" id="BAABCJ010000002">
    <property type="protein sequence ID" value="GAA3700202.1"/>
    <property type="molecule type" value="Genomic_DNA"/>
</dbReference>
<evidence type="ECO:0000256" key="4">
    <source>
        <dbReference type="ARBA" id="ARBA00022705"/>
    </source>
</evidence>
<keyword evidence="15" id="KW-1185">Reference proteome</keyword>
<dbReference type="Proteomes" id="UP001501536">
    <property type="component" value="Unassembled WGS sequence"/>
</dbReference>
<protein>
    <recommendedName>
        <fullName evidence="11">8-oxo-dGTP diphosphatase</fullName>
        <ecNumber evidence="11">3.6.1.55</ecNumber>
    </recommendedName>
</protein>
<dbReference type="InterPro" id="IPR015797">
    <property type="entry name" value="NUDIX_hydrolase-like_dom_sf"/>
</dbReference>
<evidence type="ECO:0000256" key="11">
    <source>
        <dbReference type="ARBA" id="ARBA00038905"/>
    </source>
</evidence>
<evidence type="ECO:0000259" key="13">
    <source>
        <dbReference type="PROSITE" id="PS51462"/>
    </source>
</evidence>
<evidence type="ECO:0000256" key="2">
    <source>
        <dbReference type="ARBA" id="ARBA00005582"/>
    </source>
</evidence>
<keyword evidence="7 12" id="KW-0378">Hydrolase</keyword>
<feature type="domain" description="Nudix hydrolase" evidence="13">
    <location>
        <begin position="20"/>
        <end position="150"/>
    </location>
</feature>
<keyword evidence="8" id="KW-0460">Magnesium</keyword>
<proteinExistence type="inferred from homology"/>
<keyword evidence="3" id="KW-0515">Mutator protein</keyword>